<accession>A0A6J6HLI2</accession>
<dbReference type="Pfam" id="PF07751">
    <property type="entry name" value="Abi_2"/>
    <property type="match status" value="1"/>
</dbReference>
<dbReference type="AlphaFoldDB" id="A0A6J6HLI2"/>
<gene>
    <name evidence="1" type="ORF">UFOPK1843_00885</name>
</gene>
<proteinExistence type="predicted"/>
<evidence type="ECO:0000313" key="1">
    <source>
        <dbReference type="EMBL" id="CAB4611874.1"/>
    </source>
</evidence>
<reference evidence="1" key="1">
    <citation type="submission" date="2020-05" db="EMBL/GenBank/DDBJ databases">
        <authorList>
            <person name="Chiriac C."/>
            <person name="Salcher M."/>
            <person name="Ghai R."/>
            <person name="Kavagutti S V."/>
        </authorList>
    </citation>
    <scope>NUCLEOTIDE SEQUENCE</scope>
</reference>
<name>A0A6J6HLI2_9ZZZZ</name>
<dbReference type="InterPro" id="IPR011664">
    <property type="entry name" value="Abi_system_AbiD/AbiF-like"/>
</dbReference>
<dbReference type="EMBL" id="CAEZUR010000069">
    <property type="protein sequence ID" value="CAB4611874.1"/>
    <property type="molecule type" value="Genomic_DNA"/>
</dbReference>
<sequence length="199" mass="22604">MISESSIRQYIGQLRWAEYSNPFIDADTELIASGYRFDTELRGFLMSAISVIEIALVTQINLAGDKTTFNSFGQARRRLETLPAKDRQLIAINLGSTNYKQLRGALQNLNYLRNRIAHHERVWNHRNRFAFPGIANKTVLSALGSVNNRHVLAFSLIGIAIILSKCPTLIDFERRLLDLTSGRMLSQAFLLESMGFEER</sequence>
<organism evidence="1">
    <name type="scientific">freshwater metagenome</name>
    <dbReference type="NCBI Taxonomy" id="449393"/>
    <lineage>
        <taxon>unclassified sequences</taxon>
        <taxon>metagenomes</taxon>
        <taxon>ecological metagenomes</taxon>
    </lineage>
</organism>
<protein>
    <submittedName>
        <fullName evidence="1">Unannotated protein</fullName>
    </submittedName>
</protein>